<reference evidence="2 3" key="1">
    <citation type="submission" date="2017-11" db="EMBL/GenBank/DDBJ databases">
        <title>Complete genome sequence of Streptomyces lavendulae subsp. lavendulae CCM 3239 (formerly 'Streptomyces aureofaciens CCM 3239'), the producer of the angucycline-type antibiotic auricin.</title>
        <authorList>
            <person name="Busche T."/>
            <person name="Novakova R."/>
            <person name="Al'Dilaimi A."/>
            <person name="Homerova D."/>
            <person name="Feckova L."/>
            <person name="Rezuchova B."/>
            <person name="Mingyar E."/>
            <person name="Csolleiova D."/>
            <person name="Bekeova C."/>
            <person name="Winkler A."/>
            <person name="Sevcikova B."/>
            <person name="Kalinowski J."/>
            <person name="Kormanec J."/>
            <person name="Ruckert C."/>
        </authorList>
    </citation>
    <scope>NUCLEOTIDE SEQUENCE [LARGE SCALE GENOMIC DNA]</scope>
    <source>
        <strain evidence="2 3">CCM 3239</strain>
    </source>
</reference>
<name>A0A2K8PIG6_STRLA</name>
<dbReference type="RefSeq" id="WP_030238728.1">
    <property type="nucleotide sequence ID" value="NZ_BSRP01000034.1"/>
</dbReference>
<evidence type="ECO:0000313" key="2">
    <source>
        <dbReference type="EMBL" id="ATZ26268.1"/>
    </source>
</evidence>
<feature type="compositionally biased region" description="Basic and acidic residues" evidence="1">
    <location>
        <begin position="1"/>
        <end position="16"/>
    </location>
</feature>
<evidence type="ECO:0000256" key="1">
    <source>
        <dbReference type="SAM" id="MobiDB-lite"/>
    </source>
</evidence>
<evidence type="ECO:0000313" key="3">
    <source>
        <dbReference type="Proteomes" id="UP000231791"/>
    </source>
</evidence>
<dbReference type="KEGG" id="slx:SLAV_22265"/>
<dbReference type="AlphaFoldDB" id="A0A2K8PIG6"/>
<sequence>MAIKDQFQDKAEELKSRAQKASRPGAKDGTPERAQQPGEKKPGAKQKAPKVHDELDDNWDI</sequence>
<dbReference type="GeneID" id="49385478"/>
<keyword evidence="3" id="KW-1185">Reference proteome</keyword>
<protein>
    <submittedName>
        <fullName evidence="2">Uncharacterized protein</fullName>
    </submittedName>
</protein>
<dbReference type="OrthoDB" id="4328151at2"/>
<gene>
    <name evidence="2" type="ORF">SLAV_22265</name>
</gene>
<organism evidence="2 3">
    <name type="scientific">Streptomyces lavendulae subsp. lavendulae</name>
    <dbReference type="NCBI Taxonomy" id="58340"/>
    <lineage>
        <taxon>Bacteria</taxon>
        <taxon>Bacillati</taxon>
        <taxon>Actinomycetota</taxon>
        <taxon>Actinomycetes</taxon>
        <taxon>Kitasatosporales</taxon>
        <taxon>Streptomycetaceae</taxon>
        <taxon>Streptomyces</taxon>
    </lineage>
</organism>
<dbReference type="EMBL" id="CP024985">
    <property type="protein sequence ID" value="ATZ26268.1"/>
    <property type="molecule type" value="Genomic_DNA"/>
</dbReference>
<accession>A0A2K8PIG6</accession>
<dbReference type="Proteomes" id="UP000231791">
    <property type="component" value="Chromosome"/>
</dbReference>
<feature type="region of interest" description="Disordered" evidence="1">
    <location>
        <begin position="1"/>
        <end position="61"/>
    </location>
</feature>
<proteinExistence type="predicted"/>